<evidence type="ECO:0000313" key="1">
    <source>
        <dbReference type="EMBL" id="CAG8849743.1"/>
    </source>
</evidence>
<organism evidence="1 2">
    <name type="scientific">Gigaspora margarita</name>
    <dbReference type="NCBI Taxonomy" id="4874"/>
    <lineage>
        <taxon>Eukaryota</taxon>
        <taxon>Fungi</taxon>
        <taxon>Fungi incertae sedis</taxon>
        <taxon>Mucoromycota</taxon>
        <taxon>Glomeromycotina</taxon>
        <taxon>Glomeromycetes</taxon>
        <taxon>Diversisporales</taxon>
        <taxon>Gigasporaceae</taxon>
        <taxon>Gigaspora</taxon>
    </lineage>
</organism>
<dbReference type="EMBL" id="CAJVQB010097717">
    <property type="protein sequence ID" value="CAG8849743.1"/>
    <property type="molecule type" value="Genomic_DNA"/>
</dbReference>
<reference evidence="1 2" key="1">
    <citation type="submission" date="2021-06" db="EMBL/GenBank/DDBJ databases">
        <authorList>
            <person name="Kallberg Y."/>
            <person name="Tangrot J."/>
            <person name="Rosling A."/>
        </authorList>
    </citation>
    <scope>NUCLEOTIDE SEQUENCE [LARGE SCALE GENOMIC DNA]</scope>
    <source>
        <strain evidence="1 2">120-4 pot B 10/14</strain>
    </source>
</reference>
<accession>A0ABN7X9G7</accession>
<comment type="caution">
    <text evidence="1">The sequence shown here is derived from an EMBL/GenBank/DDBJ whole genome shotgun (WGS) entry which is preliminary data.</text>
</comment>
<dbReference type="Proteomes" id="UP000789901">
    <property type="component" value="Unassembled WGS sequence"/>
</dbReference>
<name>A0ABN7X9G7_GIGMA</name>
<evidence type="ECO:0000313" key="2">
    <source>
        <dbReference type="Proteomes" id="UP000789901"/>
    </source>
</evidence>
<protein>
    <submittedName>
        <fullName evidence="1">43681_t:CDS:1</fullName>
    </submittedName>
</protein>
<feature type="non-terminal residue" evidence="1">
    <location>
        <position position="1"/>
    </location>
</feature>
<keyword evidence="2" id="KW-1185">Reference proteome</keyword>
<gene>
    <name evidence="1" type="ORF">GMARGA_LOCUS39859</name>
</gene>
<sequence>VFKNFQITMASSQVLGDQIEELQTKTTIDAVYNCTTDALMLLVTPQTKCLKYTNGKQPTSSLPATGINQNKNKKEAILSDDDQIKSVPLAAPAPIIIDDQTM</sequence>
<proteinExistence type="predicted"/>
<feature type="non-terminal residue" evidence="1">
    <location>
        <position position="102"/>
    </location>
</feature>